<protein>
    <submittedName>
        <fullName evidence="1">Uncharacterized protein</fullName>
    </submittedName>
</protein>
<dbReference type="Proteomes" id="UP000195772">
    <property type="component" value="Unassembled WGS sequence"/>
</dbReference>
<accession>A0A1Y3QV04</accession>
<evidence type="ECO:0000313" key="2">
    <source>
        <dbReference type="Proteomes" id="UP000195772"/>
    </source>
</evidence>
<reference evidence="2" key="1">
    <citation type="submission" date="2017-04" db="EMBL/GenBank/DDBJ databases">
        <title>Function of individual gut microbiota members based on whole genome sequencing of pure cultures obtained from chicken caecum.</title>
        <authorList>
            <person name="Medvecky M."/>
            <person name="Cejkova D."/>
            <person name="Polansky O."/>
            <person name="Karasova D."/>
            <person name="Kubasova T."/>
            <person name="Cizek A."/>
            <person name="Rychlik I."/>
        </authorList>
    </citation>
    <scope>NUCLEOTIDE SEQUENCE [LARGE SCALE GENOMIC DNA]</scope>
    <source>
        <strain evidence="2">An90</strain>
    </source>
</reference>
<sequence length="69" mass="8401">MYRNCEFERKPYERFDLEAQAKRIVLFDKDRRIVFIWSAYYLKDTNKSLNFSAITNKYVSSFDALVFDI</sequence>
<proteinExistence type="predicted"/>
<dbReference type="AlphaFoldDB" id="A0A1Y3QV04"/>
<gene>
    <name evidence="1" type="ORF">B5G41_07045</name>
</gene>
<evidence type="ECO:0000313" key="1">
    <source>
        <dbReference type="EMBL" id="OUN03436.1"/>
    </source>
</evidence>
<name>A0A1Y3QV04_9BACT</name>
<organism evidence="1 2">
    <name type="scientific">Alistipes onderdonkii</name>
    <dbReference type="NCBI Taxonomy" id="328813"/>
    <lineage>
        <taxon>Bacteria</taxon>
        <taxon>Pseudomonadati</taxon>
        <taxon>Bacteroidota</taxon>
        <taxon>Bacteroidia</taxon>
        <taxon>Bacteroidales</taxon>
        <taxon>Rikenellaceae</taxon>
        <taxon>Alistipes</taxon>
    </lineage>
</organism>
<dbReference type="EMBL" id="NFHB01000004">
    <property type="protein sequence ID" value="OUN03436.1"/>
    <property type="molecule type" value="Genomic_DNA"/>
</dbReference>
<comment type="caution">
    <text evidence="1">The sequence shown here is derived from an EMBL/GenBank/DDBJ whole genome shotgun (WGS) entry which is preliminary data.</text>
</comment>